<dbReference type="Gene3D" id="1.10.10.10">
    <property type="entry name" value="Winged helix-like DNA-binding domain superfamily/Winged helix DNA-binding domain"/>
    <property type="match status" value="1"/>
</dbReference>
<name>A0AAQ4CUS0_9CREN</name>
<dbReference type="InterPro" id="IPR036390">
    <property type="entry name" value="WH_DNA-bd_sf"/>
</dbReference>
<dbReference type="InterPro" id="IPR036388">
    <property type="entry name" value="WH-like_DNA-bd_sf"/>
</dbReference>
<dbReference type="RefSeq" id="WP_229569927.1">
    <property type="nucleotide sequence ID" value="NZ_AP025226.1"/>
</dbReference>
<dbReference type="Proteomes" id="UP001319921">
    <property type="component" value="Chromosome"/>
</dbReference>
<proteinExistence type="predicted"/>
<evidence type="ECO:0000313" key="1">
    <source>
        <dbReference type="EMBL" id="BDB99551.1"/>
    </source>
</evidence>
<sequence length="223" mass="25822">MIFMQISLEKYGCSEIFDERELCVLNRISTNQVSLYKLAKCTNIPLATLWRIVNKLEEKKLITHKKRGIYDITWKGALTLYLSGIEKYKNVALYSLSKIFNIYNINELDTIMQELIKVTRENGICILNLENLKPALILSLFKAIKTNISYPAEFVKFIVNHLLSELPVVKLNECEVSISFLSEKPIILVGKCKRKGEVLNSYCEHLAFLRPYGLYMLNYAIKR</sequence>
<reference evidence="1 2" key="1">
    <citation type="journal article" date="2022" name="Microbiol. Resour. Announc.">
        <title>Complete Genome Sequence of the Hyperthermophilic and Acidophilic Archaeon Saccharolobus caldissimus Strain HS-3T.</title>
        <authorList>
            <person name="Sakai H.D."/>
            <person name="Kurosawa N."/>
        </authorList>
    </citation>
    <scope>NUCLEOTIDE SEQUENCE [LARGE SCALE GENOMIC DNA]</scope>
    <source>
        <strain evidence="1 2">JCM32116</strain>
    </source>
</reference>
<keyword evidence="2" id="KW-1185">Reference proteome</keyword>
<dbReference type="SUPFAM" id="SSF46785">
    <property type="entry name" value="Winged helix' DNA-binding domain"/>
    <property type="match status" value="1"/>
</dbReference>
<protein>
    <submittedName>
        <fullName evidence="1">Uncharacterized protein</fullName>
    </submittedName>
</protein>
<gene>
    <name evidence="1" type="ORF">SACC_25680</name>
</gene>
<dbReference type="AlphaFoldDB" id="A0AAQ4CUS0"/>
<organism evidence="1 2">
    <name type="scientific">Saccharolobus caldissimus</name>
    <dbReference type="NCBI Taxonomy" id="1702097"/>
    <lineage>
        <taxon>Archaea</taxon>
        <taxon>Thermoproteota</taxon>
        <taxon>Thermoprotei</taxon>
        <taxon>Sulfolobales</taxon>
        <taxon>Sulfolobaceae</taxon>
        <taxon>Saccharolobus</taxon>
    </lineage>
</organism>
<evidence type="ECO:0000313" key="2">
    <source>
        <dbReference type="Proteomes" id="UP001319921"/>
    </source>
</evidence>
<dbReference type="EMBL" id="AP025226">
    <property type="protein sequence ID" value="BDB99551.1"/>
    <property type="molecule type" value="Genomic_DNA"/>
</dbReference>
<accession>A0AAQ4CUS0</accession>
<dbReference type="GeneID" id="68867286"/>
<dbReference type="KEGG" id="scas:SACC_25680"/>